<feature type="transmembrane region" description="Helical" evidence="19">
    <location>
        <begin position="98"/>
        <end position="121"/>
    </location>
</feature>
<keyword evidence="15 19" id="KW-0472">Membrane</keyword>
<dbReference type="EC" id="2.7.7.41" evidence="6 18"/>
<name>F2JGN6_CELLD</name>
<dbReference type="GO" id="GO:0004605">
    <property type="term" value="F:phosphatidate cytidylyltransferase activity"/>
    <property type="evidence" value="ECO:0007669"/>
    <property type="project" value="UniProtKB-EC"/>
</dbReference>
<dbReference type="GO" id="GO:0005886">
    <property type="term" value="C:plasma membrane"/>
    <property type="evidence" value="ECO:0007669"/>
    <property type="project" value="UniProtKB-SubCell"/>
</dbReference>
<feature type="transmembrane region" description="Helical" evidence="19">
    <location>
        <begin position="169"/>
        <end position="187"/>
    </location>
</feature>
<dbReference type="Proteomes" id="UP000008467">
    <property type="component" value="Chromosome"/>
</dbReference>
<evidence type="ECO:0000256" key="8">
    <source>
        <dbReference type="ARBA" id="ARBA00022475"/>
    </source>
</evidence>
<organism evidence="20 21">
    <name type="scientific">Cellulosilyticum lentocellum (strain ATCC 49066 / DSM 5427 / NCIMB 11756 / RHM5)</name>
    <name type="common">Clostridium lentocellum</name>
    <dbReference type="NCBI Taxonomy" id="642492"/>
    <lineage>
        <taxon>Bacteria</taxon>
        <taxon>Bacillati</taxon>
        <taxon>Bacillota</taxon>
        <taxon>Clostridia</taxon>
        <taxon>Lachnospirales</taxon>
        <taxon>Cellulosilyticaceae</taxon>
        <taxon>Cellulosilyticum</taxon>
    </lineage>
</organism>
<keyword evidence="17" id="KW-1208">Phospholipid metabolism</keyword>
<evidence type="ECO:0000256" key="9">
    <source>
        <dbReference type="ARBA" id="ARBA00022516"/>
    </source>
</evidence>
<evidence type="ECO:0000256" key="6">
    <source>
        <dbReference type="ARBA" id="ARBA00012487"/>
    </source>
</evidence>
<feature type="transmembrane region" description="Helical" evidence="19">
    <location>
        <begin position="6"/>
        <end position="39"/>
    </location>
</feature>
<dbReference type="RefSeq" id="WP_013657421.1">
    <property type="nucleotide sequence ID" value="NC_015275.1"/>
</dbReference>
<evidence type="ECO:0000256" key="13">
    <source>
        <dbReference type="ARBA" id="ARBA00022989"/>
    </source>
</evidence>
<dbReference type="Pfam" id="PF01148">
    <property type="entry name" value="CTP_transf_1"/>
    <property type="match status" value="1"/>
</dbReference>
<evidence type="ECO:0000256" key="15">
    <source>
        <dbReference type="ARBA" id="ARBA00023136"/>
    </source>
</evidence>
<dbReference type="eggNOG" id="COG0575">
    <property type="taxonomic scope" value="Bacteria"/>
</dbReference>
<keyword evidence="13 19" id="KW-1133">Transmembrane helix</keyword>
<feature type="transmembrane region" description="Helical" evidence="19">
    <location>
        <begin position="73"/>
        <end position="91"/>
    </location>
</feature>
<dbReference type="UniPathway" id="UPA00557">
    <property type="reaction ID" value="UER00614"/>
</dbReference>
<dbReference type="KEGG" id="cle:Clole_2422"/>
<protein>
    <recommendedName>
        <fullName evidence="7 18">Phosphatidate cytidylyltransferase</fullName>
        <ecNumber evidence="6 18">2.7.7.41</ecNumber>
    </recommendedName>
</protein>
<keyword evidence="12 18" id="KW-0548">Nucleotidyltransferase</keyword>
<evidence type="ECO:0000256" key="5">
    <source>
        <dbReference type="ARBA" id="ARBA00010185"/>
    </source>
</evidence>
<keyword evidence="11 18" id="KW-0812">Transmembrane</keyword>
<dbReference type="PANTHER" id="PTHR46382">
    <property type="entry name" value="PHOSPHATIDATE CYTIDYLYLTRANSFERASE"/>
    <property type="match status" value="1"/>
</dbReference>
<feature type="transmembrane region" description="Helical" evidence="19">
    <location>
        <begin position="199"/>
        <end position="221"/>
    </location>
</feature>
<gene>
    <name evidence="20" type="ordered locus">Clole_2422</name>
</gene>
<keyword evidence="8" id="KW-1003">Cell membrane</keyword>
<keyword evidence="16" id="KW-0594">Phospholipid biosynthesis</keyword>
<proteinExistence type="inferred from homology"/>
<evidence type="ECO:0000256" key="16">
    <source>
        <dbReference type="ARBA" id="ARBA00023209"/>
    </source>
</evidence>
<reference evidence="20 21" key="1">
    <citation type="journal article" date="2011" name="J. Bacteriol.">
        <title>Complete genome sequence of the cellulose-degrading bacterium Cellulosilyticum lentocellum.</title>
        <authorList>
            <consortium name="US DOE Joint Genome Institute"/>
            <person name="Miller D.A."/>
            <person name="Suen G."/>
            <person name="Bruce D."/>
            <person name="Copeland A."/>
            <person name="Cheng J.F."/>
            <person name="Detter C."/>
            <person name="Goodwin L.A."/>
            <person name="Han C.S."/>
            <person name="Hauser L.J."/>
            <person name="Land M.L."/>
            <person name="Lapidus A."/>
            <person name="Lucas S."/>
            <person name="Meincke L."/>
            <person name="Pitluck S."/>
            <person name="Tapia R."/>
            <person name="Teshima H."/>
            <person name="Woyke T."/>
            <person name="Fox B.G."/>
            <person name="Angert E.R."/>
            <person name="Currie C.R."/>
        </authorList>
    </citation>
    <scope>NUCLEOTIDE SEQUENCE [LARGE SCALE GENOMIC DNA]</scope>
    <source>
        <strain evidence="21">ATCC 49066 / DSM 5427 / NCIMB 11756 / RHM5</strain>
    </source>
</reference>
<evidence type="ECO:0000256" key="1">
    <source>
        <dbReference type="ARBA" id="ARBA00001698"/>
    </source>
</evidence>
<dbReference type="InterPro" id="IPR000374">
    <property type="entry name" value="PC_trans"/>
</dbReference>
<evidence type="ECO:0000256" key="18">
    <source>
        <dbReference type="RuleBase" id="RU003938"/>
    </source>
</evidence>
<keyword evidence="10 18" id="KW-0808">Transferase</keyword>
<dbReference type="EMBL" id="CP002582">
    <property type="protein sequence ID" value="ADZ84128.1"/>
    <property type="molecule type" value="Genomic_DNA"/>
</dbReference>
<accession>F2JGN6</accession>
<comment type="similarity">
    <text evidence="5 18">Belongs to the CDS family.</text>
</comment>
<dbReference type="GO" id="GO:0016024">
    <property type="term" value="P:CDP-diacylglycerol biosynthetic process"/>
    <property type="evidence" value="ECO:0007669"/>
    <property type="project" value="UniProtKB-UniPathway"/>
</dbReference>
<evidence type="ECO:0000313" key="20">
    <source>
        <dbReference type="EMBL" id="ADZ84128.1"/>
    </source>
</evidence>
<dbReference type="PANTHER" id="PTHR46382:SF1">
    <property type="entry name" value="PHOSPHATIDATE CYTIDYLYLTRANSFERASE"/>
    <property type="match status" value="1"/>
</dbReference>
<comment type="catalytic activity">
    <reaction evidence="1 18">
        <text>a 1,2-diacyl-sn-glycero-3-phosphate + CTP + H(+) = a CDP-1,2-diacyl-sn-glycerol + diphosphate</text>
        <dbReference type="Rhea" id="RHEA:16229"/>
        <dbReference type="ChEBI" id="CHEBI:15378"/>
        <dbReference type="ChEBI" id="CHEBI:33019"/>
        <dbReference type="ChEBI" id="CHEBI:37563"/>
        <dbReference type="ChEBI" id="CHEBI:58332"/>
        <dbReference type="ChEBI" id="CHEBI:58608"/>
        <dbReference type="EC" id="2.7.7.41"/>
    </reaction>
</comment>
<sequence>MLTRIITAVLGIPLVIIVLLLGGTWLKVAMLVVSGIALYEMYHVMRENYKPIKWLGYSVIGMYYLFFEWVQNYFLIFIGLIVVLLLTVMVIKYPKYSIIDVALTLFPVLYTSLLFSFIALIRDIEYGMFWVWLIPISSWGSDTCAYFTGITIGKHKLAPQLSPKKTIEGSIGGVLGAGVIGYIYTMIYTSYSSAELRGYMVLVVIAVILSAILSQIGDLAASAIKRYFKEKDFGYLLPGHGGILDRFDSLLFVAPAIYTAVLVAENIMR</sequence>
<evidence type="ECO:0000313" key="21">
    <source>
        <dbReference type="Proteomes" id="UP000008467"/>
    </source>
</evidence>
<keyword evidence="9" id="KW-0444">Lipid biosynthesis</keyword>
<keyword evidence="14" id="KW-0443">Lipid metabolism</keyword>
<evidence type="ECO:0000256" key="7">
    <source>
        <dbReference type="ARBA" id="ARBA00019373"/>
    </source>
</evidence>
<comment type="pathway">
    <text evidence="4">Lipid metabolism.</text>
</comment>
<evidence type="ECO:0000256" key="17">
    <source>
        <dbReference type="ARBA" id="ARBA00023264"/>
    </source>
</evidence>
<evidence type="ECO:0000256" key="12">
    <source>
        <dbReference type="ARBA" id="ARBA00022695"/>
    </source>
</evidence>
<evidence type="ECO:0000256" key="14">
    <source>
        <dbReference type="ARBA" id="ARBA00023098"/>
    </source>
</evidence>
<comment type="subcellular location">
    <subcellularLocation>
        <location evidence="2">Cell membrane</location>
        <topology evidence="2">Multi-pass membrane protein</topology>
    </subcellularLocation>
</comment>
<evidence type="ECO:0000256" key="10">
    <source>
        <dbReference type="ARBA" id="ARBA00022679"/>
    </source>
</evidence>
<comment type="pathway">
    <text evidence="3 18">Phospholipid metabolism; CDP-diacylglycerol biosynthesis; CDP-diacylglycerol from sn-glycerol 3-phosphate: step 3/3.</text>
</comment>
<dbReference type="AlphaFoldDB" id="F2JGN6"/>
<evidence type="ECO:0000256" key="19">
    <source>
        <dbReference type="SAM" id="Phobius"/>
    </source>
</evidence>
<dbReference type="STRING" id="642492.Clole_2422"/>
<evidence type="ECO:0000256" key="3">
    <source>
        <dbReference type="ARBA" id="ARBA00005119"/>
    </source>
</evidence>
<evidence type="ECO:0000256" key="11">
    <source>
        <dbReference type="ARBA" id="ARBA00022692"/>
    </source>
</evidence>
<evidence type="ECO:0000256" key="2">
    <source>
        <dbReference type="ARBA" id="ARBA00004651"/>
    </source>
</evidence>
<evidence type="ECO:0000256" key="4">
    <source>
        <dbReference type="ARBA" id="ARBA00005189"/>
    </source>
</evidence>
<feature type="transmembrane region" description="Helical" evidence="19">
    <location>
        <begin position="127"/>
        <end position="148"/>
    </location>
</feature>
<dbReference type="PROSITE" id="PS01315">
    <property type="entry name" value="CDS"/>
    <property type="match status" value="1"/>
</dbReference>
<dbReference type="HOGENOM" id="CLU_037294_2_1_9"/>
<keyword evidence="21" id="KW-1185">Reference proteome</keyword>